<dbReference type="SUPFAM" id="SSF49854">
    <property type="entry name" value="Spermadhesin, CUB domain"/>
    <property type="match status" value="1"/>
</dbReference>
<gene>
    <name evidence="2" type="ORF">EB796_024664</name>
</gene>
<dbReference type="Gene3D" id="2.60.120.290">
    <property type="entry name" value="Spermadhesin, CUB domain"/>
    <property type="match status" value="1"/>
</dbReference>
<keyword evidence="1" id="KW-0732">Signal</keyword>
<feature type="chain" id="PRO_5029517567" evidence="1">
    <location>
        <begin position="20"/>
        <end position="132"/>
    </location>
</feature>
<reference evidence="2" key="1">
    <citation type="submission" date="2020-06" db="EMBL/GenBank/DDBJ databases">
        <title>Draft genome of Bugula neritina, a colonial animal packing powerful symbionts and potential medicines.</title>
        <authorList>
            <person name="Rayko M."/>
        </authorList>
    </citation>
    <scope>NUCLEOTIDE SEQUENCE [LARGE SCALE GENOMIC DNA]</scope>
    <source>
        <strain evidence="2">Kwan_BN1</strain>
    </source>
</reference>
<name>A0A7J7IT33_BUGNE</name>
<evidence type="ECO:0000313" key="3">
    <source>
        <dbReference type="Proteomes" id="UP000593567"/>
    </source>
</evidence>
<proteinExistence type="predicted"/>
<organism evidence="2 3">
    <name type="scientific">Bugula neritina</name>
    <name type="common">Brown bryozoan</name>
    <name type="synonym">Sertularia neritina</name>
    <dbReference type="NCBI Taxonomy" id="10212"/>
    <lineage>
        <taxon>Eukaryota</taxon>
        <taxon>Metazoa</taxon>
        <taxon>Spiralia</taxon>
        <taxon>Lophotrochozoa</taxon>
        <taxon>Bryozoa</taxon>
        <taxon>Gymnolaemata</taxon>
        <taxon>Cheilostomatida</taxon>
        <taxon>Flustrina</taxon>
        <taxon>Buguloidea</taxon>
        <taxon>Bugulidae</taxon>
        <taxon>Bugula</taxon>
    </lineage>
</organism>
<evidence type="ECO:0000256" key="1">
    <source>
        <dbReference type="SAM" id="SignalP"/>
    </source>
</evidence>
<keyword evidence="3" id="KW-1185">Reference proteome</keyword>
<protein>
    <submittedName>
        <fullName evidence="2">Eat-18</fullName>
    </submittedName>
</protein>
<dbReference type="Proteomes" id="UP000593567">
    <property type="component" value="Unassembled WGS sequence"/>
</dbReference>
<dbReference type="EMBL" id="VXIV02003440">
    <property type="protein sequence ID" value="KAF6017030.1"/>
    <property type="molecule type" value="Genomic_DNA"/>
</dbReference>
<evidence type="ECO:0000313" key="2">
    <source>
        <dbReference type="EMBL" id="KAF6017030.1"/>
    </source>
</evidence>
<accession>A0A7J7IT33</accession>
<feature type="signal peptide" evidence="1">
    <location>
        <begin position="1"/>
        <end position="19"/>
    </location>
</feature>
<comment type="caution">
    <text evidence="2">The sequence shown here is derived from an EMBL/GenBank/DDBJ whole genome shotgun (WGS) entry which is preliminary data.</text>
</comment>
<sequence>MKVVEIGLVLLYTSFQISAVYQDCPDVIITSEYNKTGNFSSPSIHGIYDQWDSIWDLFLSNYPGNLKCLIKFVGGPNERVQINFTDFRLDGFPNELIGVSTGCTNDYIDIYTEIEHPITISWSCPSREVLWE</sequence>
<dbReference type="AlphaFoldDB" id="A0A7J7IT33"/>
<dbReference type="OrthoDB" id="6369184at2759"/>
<dbReference type="InterPro" id="IPR035914">
    <property type="entry name" value="Sperma_CUB_dom_sf"/>
</dbReference>